<feature type="chain" id="PRO_5042013353" description="FTP domain-containing protein" evidence="1">
    <location>
        <begin position="21"/>
        <end position="233"/>
    </location>
</feature>
<gene>
    <name evidence="2" type="ORF">NP233_g347</name>
</gene>
<comment type="caution">
    <text evidence="2">The sequence shown here is derived from an EMBL/GenBank/DDBJ whole genome shotgun (WGS) entry which is preliminary data.</text>
</comment>
<proteinExistence type="predicted"/>
<evidence type="ECO:0000256" key="1">
    <source>
        <dbReference type="SAM" id="SignalP"/>
    </source>
</evidence>
<dbReference type="AlphaFoldDB" id="A0AAD5YWR8"/>
<name>A0AAD5YWR8_9AGAR</name>
<sequence>MRLRLLITTIFTFLFTFTMASFFSPSSSSASPLGPEMEPWHPESKFEPFGSGLDVSNLTPVGEAFDIKKVAVAFLSQRYSIDPTSLFYRNGYEDDVTKHAFVGEIHDGIPFSNEIQGHVVFNKQNKVVTVSSSLVTIATASISSSTPTLSLEEAIKSAEERLHGSFVPPSSTATIAETVQDDRQFLEYLASADGSATLVYAISVANDSEGTSFLAYVDAHKGSVAAAISYVAQ</sequence>
<dbReference type="EMBL" id="JANIEX010000009">
    <property type="protein sequence ID" value="KAJ3576539.1"/>
    <property type="molecule type" value="Genomic_DNA"/>
</dbReference>
<keyword evidence="3" id="KW-1185">Reference proteome</keyword>
<dbReference type="Proteomes" id="UP001213000">
    <property type="component" value="Unassembled WGS sequence"/>
</dbReference>
<organism evidence="2 3">
    <name type="scientific">Leucocoprinus birnbaumii</name>
    <dbReference type="NCBI Taxonomy" id="56174"/>
    <lineage>
        <taxon>Eukaryota</taxon>
        <taxon>Fungi</taxon>
        <taxon>Dikarya</taxon>
        <taxon>Basidiomycota</taxon>
        <taxon>Agaricomycotina</taxon>
        <taxon>Agaricomycetes</taxon>
        <taxon>Agaricomycetidae</taxon>
        <taxon>Agaricales</taxon>
        <taxon>Agaricineae</taxon>
        <taxon>Agaricaceae</taxon>
        <taxon>Leucocoprinus</taxon>
    </lineage>
</organism>
<accession>A0AAD5YWR8</accession>
<reference evidence="2" key="1">
    <citation type="submission" date="2022-07" db="EMBL/GenBank/DDBJ databases">
        <title>Genome Sequence of Leucocoprinus birnbaumii.</title>
        <authorList>
            <person name="Buettner E."/>
        </authorList>
    </citation>
    <scope>NUCLEOTIDE SEQUENCE</scope>
    <source>
        <strain evidence="2">VT141</strain>
    </source>
</reference>
<evidence type="ECO:0008006" key="4">
    <source>
        <dbReference type="Google" id="ProtNLM"/>
    </source>
</evidence>
<evidence type="ECO:0000313" key="2">
    <source>
        <dbReference type="EMBL" id="KAJ3576539.1"/>
    </source>
</evidence>
<protein>
    <recommendedName>
        <fullName evidence="4">FTP domain-containing protein</fullName>
    </recommendedName>
</protein>
<keyword evidence="1" id="KW-0732">Signal</keyword>
<evidence type="ECO:0000313" key="3">
    <source>
        <dbReference type="Proteomes" id="UP001213000"/>
    </source>
</evidence>
<feature type="signal peptide" evidence="1">
    <location>
        <begin position="1"/>
        <end position="20"/>
    </location>
</feature>